<dbReference type="AlphaFoldDB" id="A0A1E3QYI2"/>
<accession>A0A1E3QYI2</accession>
<gene>
    <name evidence="1" type="ORF">BABINDRAFT_75403</name>
</gene>
<evidence type="ECO:0000313" key="2">
    <source>
        <dbReference type="Proteomes" id="UP000094336"/>
    </source>
</evidence>
<protein>
    <submittedName>
        <fullName evidence="1">Uncharacterized protein</fullName>
    </submittedName>
</protein>
<dbReference type="EMBL" id="KV454426">
    <property type="protein sequence ID" value="ODQ82713.1"/>
    <property type="molecule type" value="Genomic_DNA"/>
</dbReference>
<sequence>MLIVVNFFGSWGLVYKSIKRLGLGVKITSPVHKSTNNYARYRVVIPNLYFSLG</sequence>
<proteinExistence type="predicted"/>
<dbReference type="Proteomes" id="UP000094336">
    <property type="component" value="Unassembled WGS sequence"/>
</dbReference>
<organism evidence="1 2">
    <name type="scientific">Babjeviella inositovora NRRL Y-12698</name>
    <dbReference type="NCBI Taxonomy" id="984486"/>
    <lineage>
        <taxon>Eukaryota</taxon>
        <taxon>Fungi</taxon>
        <taxon>Dikarya</taxon>
        <taxon>Ascomycota</taxon>
        <taxon>Saccharomycotina</taxon>
        <taxon>Pichiomycetes</taxon>
        <taxon>Serinales incertae sedis</taxon>
        <taxon>Babjeviella</taxon>
    </lineage>
</organism>
<name>A0A1E3QYI2_9ASCO</name>
<dbReference type="RefSeq" id="XP_018988041.1">
    <property type="nucleotide sequence ID" value="XM_019132642.1"/>
</dbReference>
<reference evidence="2" key="1">
    <citation type="submission" date="2016-05" db="EMBL/GenBank/DDBJ databases">
        <title>Comparative genomics of biotechnologically important yeasts.</title>
        <authorList>
            <consortium name="DOE Joint Genome Institute"/>
            <person name="Riley R."/>
            <person name="Haridas S."/>
            <person name="Wolfe K.H."/>
            <person name="Lopes M.R."/>
            <person name="Hittinger C.T."/>
            <person name="Goker M."/>
            <person name="Salamov A."/>
            <person name="Wisecaver J."/>
            <person name="Long T.M."/>
            <person name="Aerts A.L."/>
            <person name="Barry K."/>
            <person name="Choi C."/>
            <person name="Clum A."/>
            <person name="Coughlan A.Y."/>
            <person name="Deshpande S."/>
            <person name="Douglass A.P."/>
            <person name="Hanson S.J."/>
            <person name="Klenk H.-P."/>
            <person name="Labutti K."/>
            <person name="Lapidus A."/>
            <person name="Lindquist E."/>
            <person name="Lipzen A."/>
            <person name="Meier-Kolthoff J.P."/>
            <person name="Ohm R.A."/>
            <person name="Otillar R.P."/>
            <person name="Pangilinan J."/>
            <person name="Peng Y."/>
            <person name="Rokas A."/>
            <person name="Rosa C.A."/>
            <person name="Scheuner C."/>
            <person name="Sibirny A.A."/>
            <person name="Slot J.C."/>
            <person name="Stielow J.B."/>
            <person name="Sun H."/>
            <person name="Kurtzman C.P."/>
            <person name="Blackwell M."/>
            <person name="Grigoriev I.V."/>
            <person name="Jeffries T.W."/>
        </authorList>
    </citation>
    <scope>NUCLEOTIDE SEQUENCE [LARGE SCALE GENOMIC DNA]</scope>
    <source>
        <strain evidence="2">NRRL Y-12698</strain>
    </source>
</reference>
<dbReference type="GeneID" id="30150495"/>
<keyword evidence="2" id="KW-1185">Reference proteome</keyword>
<evidence type="ECO:0000313" key="1">
    <source>
        <dbReference type="EMBL" id="ODQ82713.1"/>
    </source>
</evidence>